<accession>A0ABM3R7L4</accession>
<gene>
    <name evidence="14" type="primary">LOC130467188</name>
</gene>
<keyword evidence="5" id="KW-0833">Ubl conjugation pathway</keyword>
<dbReference type="InterPro" id="IPR001841">
    <property type="entry name" value="Znf_RING"/>
</dbReference>
<evidence type="ECO:0000256" key="7">
    <source>
        <dbReference type="ARBA" id="ARBA00024209"/>
    </source>
</evidence>
<keyword evidence="4 8" id="KW-0863">Zinc-finger</keyword>
<dbReference type="SMART" id="SM00184">
    <property type="entry name" value="RING"/>
    <property type="match status" value="1"/>
</dbReference>
<organism evidence="13 14">
    <name type="scientific">Spinacia oleracea</name>
    <name type="common">Spinach</name>
    <dbReference type="NCBI Taxonomy" id="3562"/>
    <lineage>
        <taxon>Eukaryota</taxon>
        <taxon>Viridiplantae</taxon>
        <taxon>Streptophyta</taxon>
        <taxon>Embryophyta</taxon>
        <taxon>Tracheophyta</taxon>
        <taxon>Spermatophyta</taxon>
        <taxon>Magnoliopsida</taxon>
        <taxon>eudicotyledons</taxon>
        <taxon>Gunneridae</taxon>
        <taxon>Pentapetalae</taxon>
        <taxon>Caryophyllales</taxon>
        <taxon>Chenopodiaceae</taxon>
        <taxon>Chenopodioideae</taxon>
        <taxon>Anserineae</taxon>
        <taxon>Spinacia</taxon>
    </lineage>
</organism>
<evidence type="ECO:0000256" key="3">
    <source>
        <dbReference type="ARBA" id="ARBA00022723"/>
    </source>
</evidence>
<comment type="catalytic activity">
    <reaction evidence="1">
        <text>S-ubiquitinyl-[E2 ubiquitin-conjugating enzyme]-L-cysteine + [acceptor protein]-L-lysine = [E2 ubiquitin-conjugating enzyme]-L-cysteine + N(6)-ubiquitinyl-[acceptor protein]-L-lysine.</text>
        <dbReference type="EC" id="2.3.2.27"/>
    </reaction>
</comment>
<dbReference type="Pfam" id="PF13639">
    <property type="entry name" value="zf-RING_2"/>
    <property type="match status" value="1"/>
</dbReference>
<keyword evidence="6" id="KW-0862">Zinc</keyword>
<dbReference type="InterPro" id="IPR013083">
    <property type="entry name" value="Znf_RING/FYVE/PHD"/>
</dbReference>
<dbReference type="PANTHER" id="PTHR14155:SF263">
    <property type="entry name" value="E3 UBIQUITIN-PROTEIN LIGASE ATL6"/>
    <property type="match status" value="1"/>
</dbReference>
<dbReference type="EC" id="2.3.2.27" evidence="2"/>
<feature type="transmembrane region" description="Helical" evidence="10">
    <location>
        <begin position="36"/>
        <end position="56"/>
    </location>
</feature>
<sequence length="304" mass="33877">MQNNNHFLLFLLLSPPFVVAQDSFKGNSGEPFTPSTVIIIIMGIIFMFTGCLAVFLRQFSHGCFGLNVTVNPALTADGHLATHGLDPEYIKTIPTYFYSDVKQHRKGHVELECAVCLSEFQDPEALRLLPGCSHVFHPRCIDQWLATHVTCPICRLSLEPDLLGSPTKPAPNTVVINILPDTRQHDESDDRSDDSEQDDHDVKKIIVGKFPRSHSTGHSMADPERFTLVLPEEVQSNLPNRSKFLSSILSPRSAYRCGWFSMTPPLFNARSRSVRSMVSSSLVINGSKNPALPPVKTSDRLWPI</sequence>
<keyword evidence="10" id="KW-0812">Transmembrane</keyword>
<evidence type="ECO:0000256" key="4">
    <source>
        <dbReference type="ARBA" id="ARBA00022771"/>
    </source>
</evidence>
<evidence type="ECO:0000256" key="8">
    <source>
        <dbReference type="PROSITE-ProRule" id="PRU00175"/>
    </source>
</evidence>
<reference evidence="13" key="1">
    <citation type="journal article" date="2021" name="Nat. Commun.">
        <title>Genomic analyses provide insights into spinach domestication and the genetic basis of agronomic traits.</title>
        <authorList>
            <person name="Cai X."/>
            <person name="Sun X."/>
            <person name="Xu C."/>
            <person name="Sun H."/>
            <person name="Wang X."/>
            <person name="Ge C."/>
            <person name="Zhang Z."/>
            <person name="Wang Q."/>
            <person name="Fei Z."/>
            <person name="Jiao C."/>
            <person name="Wang Q."/>
        </authorList>
    </citation>
    <scope>NUCLEOTIDE SEQUENCE [LARGE SCALE GENOMIC DNA]</scope>
    <source>
        <strain evidence="13">cv. Varoflay</strain>
    </source>
</reference>
<evidence type="ECO:0000256" key="10">
    <source>
        <dbReference type="SAM" id="Phobius"/>
    </source>
</evidence>
<proteinExistence type="inferred from homology"/>
<dbReference type="InterPro" id="IPR053238">
    <property type="entry name" value="RING-H2_zinc_finger"/>
</dbReference>
<evidence type="ECO:0000256" key="9">
    <source>
        <dbReference type="SAM" id="MobiDB-lite"/>
    </source>
</evidence>
<evidence type="ECO:0000256" key="6">
    <source>
        <dbReference type="ARBA" id="ARBA00022833"/>
    </source>
</evidence>
<keyword evidence="3" id="KW-0479">Metal-binding</keyword>
<name>A0ABM3R7L4_SPIOL</name>
<dbReference type="CDD" id="cd16461">
    <property type="entry name" value="RING-H2_EL5-like"/>
    <property type="match status" value="1"/>
</dbReference>
<dbReference type="GeneID" id="130467188"/>
<evidence type="ECO:0000256" key="11">
    <source>
        <dbReference type="SAM" id="SignalP"/>
    </source>
</evidence>
<evidence type="ECO:0000256" key="2">
    <source>
        <dbReference type="ARBA" id="ARBA00012483"/>
    </source>
</evidence>
<feature type="compositionally biased region" description="Acidic residues" evidence="9">
    <location>
        <begin position="189"/>
        <end position="199"/>
    </location>
</feature>
<evidence type="ECO:0000313" key="13">
    <source>
        <dbReference type="Proteomes" id="UP000813463"/>
    </source>
</evidence>
<evidence type="ECO:0000313" key="14">
    <source>
        <dbReference type="RefSeq" id="XP_056691590.1"/>
    </source>
</evidence>
<keyword evidence="13" id="KW-1185">Reference proteome</keyword>
<keyword evidence="10" id="KW-0472">Membrane</keyword>
<keyword evidence="11" id="KW-0732">Signal</keyword>
<evidence type="ECO:0000259" key="12">
    <source>
        <dbReference type="PROSITE" id="PS50089"/>
    </source>
</evidence>
<protein>
    <recommendedName>
        <fullName evidence="2">RING-type E3 ubiquitin transferase</fullName>
        <ecNumber evidence="2">2.3.2.27</ecNumber>
    </recommendedName>
</protein>
<dbReference type="PANTHER" id="PTHR14155">
    <property type="entry name" value="RING FINGER DOMAIN-CONTAINING"/>
    <property type="match status" value="1"/>
</dbReference>
<dbReference type="SUPFAM" id="SSF57850">
    <property type="entry name" value="RING/U-box"/>
    <property type="match status" value="1"/>
</dbReference>
<dbReference type="Proteomes" id="UP000813463">
    <property type="component" value="Chromosome 2"/>
</dbReference>
<dbReference type="Gene3D" id="3.30.40.10">
    <property type="entry name" value="Zinc/RING finger domain, C3HC4 (zinc finger)"/>
    <property type="match status" value="1"/>
</dbReference>
<feature type="signal peptide" evidence="11">
    <location>
        <begin position="1"/>
        <end position="20"/>
    </location>
</feature>
<dbReference type="RefSeq" id="XP_056691590.1">
    <property type="nucleotide sequence ID" value="XM_056835612.1"/>
</dbReference>
<comment type="similarity">
    <text evidence="7">Belongs to the RING-type zinc finger family. ATL subfamily.</text>
</comment>
<evidence type="ECO:0000256" key="5">
    <source>
        <dbReference type="ARBA" id="ARBA00022786"/>
    </source>
</evidence>
<keyword evidence="10" id="KW-1133">Transmembrane helix</keyword>
<reference evidence="14" key="2">
    <citation type="submission" date="2025-08" db="UniProtKB">
        <authorList>
            <consortium name="RefSeq"/>
        </authorList>
    </citation>
    <scope>IDENTIFICATION</scope>
    <source>
        <tissue evidence="14">Leaf</tissue>
    </source>
</reference>
<feature type="domain" description="RING-type" evidence="12">
    <location>
        <begin position="113"/>
        <end position="155"/>
    </location>
</feature>
<feature type="chain" id="PRO_5046215150" description="RING-type E3 ubiquitin transferase" evidence="11">
    <location>
        <begin position="21"/>
        <end position="304"/>
    </location>
</feature>
<feature type="region of interest" description="Disordered" evidence="9">
    <location>
        <begin position="173"/>
        <end position="201"/>
    </location>
</feature>
<evidence type="ECO:0000256" key="1">
    <source>
        <dbReference type="ARBA" id="ARBA00000900"/>
    </source>
</evidence>
<dbReference type="PROSITE" id="PS50089">
    <property type="entry name" value="ZF_RING_2"/>
    <property type="match status" value="1"/>
</dbReference>